<evidence type="ECO:0000313" key="2">
    <source>
        <dbReference type="Proteomes" id="UP001152531"/>
    </source>
</evidence>
<protein>
    <submittedName>
        <fullName evidence="1">Pleiotropic ABC efflux transporter of multiple drugs Cdr1p</fullName>
    </submittedName>
</protein>
<gene>
    <name evidence="1" type="ORF">CLIB1444_03S09032</name>
</gene>
<dbReference type="EMBL" id="CALSDN010000003">
    <property type="protein sequence ID" value="CAH6720308.1"/>
    <property type="molecule type" value="Genomic_DNA"/>
</dbReference>
<sequence length="1458" mass="165594">MSSKEEEMDYRGFTDEVAEEIKDIVRQYSHDEPGDNSLALQRTLSHMSQIPGVNPFTGNEVDPRLDPECDEFDSKFWVKNLRKYMDTDADYFKPSKLGVAFKDLRCYGTAVDSDYQANFANGVYKNLSNMITDFTRNGEDGFFDILKPMEGLLKPGELTVVLGRPGAGCSTFLKTIATQTHGFHVDPQSLISYDGLTPEEISTHYRGDVIYCAETEHHFPQLAVGDTLEFAARMRTPHNRGDVDRERYAKHLAAVYMATYGLSHTRYTKVGNDFIRGVSGGERKRVSIAEAAISQSKIQCWDNSTRGLDSATAYEFINALKTSASVQETTPLVAIYQCSQDAYDIFDNVVLLYEGYEIFFGKTTVAKKFFEDMGYQCAERQTTADFLTSLSNPAERIVKQGYEKRVPRTPIEFYQYWRNSSLRQDLLTEIDQYLRVAPENNDIKENHRAKQSTKSRPASPYVVSYGMQVKYILHRNWLRLKADPSITLFSAIGNSIMALITASIFYNLKPTTESFSHRASALFFATLFNAFASILEIFSLYEARPIVEKHKTYALYHPSADAFASIITELPNKLITGIIFNLIIYFMVNLKRSPGPFFFFLLIALSATITMSHIFRTIGAATKTLYEAMTPASLILTSLILFTGFVVPTPNMLGWCRWINYINPIAYTFEALMANEFHGREFECSQYIPSGPGFPTTATGNTNVACSVVGGALGENMVSGDRYIALSYQYYYSHVWRNFGITIGFMVFFLLTYIVLCEFNKGAMQKGEILLFQRSALKKEKNLASSSDLESGDYEKTPVQYENSDDDQKLIRNTNIFHWRNITYEVKIKSETRVILDDVDGWVKPGQVTALMGASGAGKTTLLNALSERLTSGVITSGTRMVNGNSLDSSFQRSIGYVQQQDLHLTTSTVREALTFSAYLRQPNHVSKKEKDDYVEYIIKLLEMERYSDAVVGVAGEGLNVEQRKRLTIGVELVAKPKLLVFLDEPTSGLDSQTAWSICKLIRKLADHGEAILCTIHQPSAILLQEFDRLLFLQKGGQTVYFGELGKNCSTLIDYFEKHGAPKCPPQANPAEWMLQVIGAAPGSHAKQNYYEVWKQSNEYQDVQKELSYMENELVKLPKDESAENLKTFATPIFKQYLIVTKRLFEQYWRTNAYLYSKFSMAILTSLFNGFVFFKADRSLQGMTNQMFSIFMFISVFGTYVQQYLPLFISQREIYEVRESPSRTFSWIAFMAAQITTEIPWDIVCGTVAFFCWYYPVGLYENAVPTDTVTERGAFMWWMMVLYYIYNSSMAQLVVSFNELETNAANLANLFFSMCLMFCGVLASSDTMPRFWIFMYRFNPMTYFVSAVLSTGLADSTVTCSKRELVLFNPFDGQTCYEYVGKFANSTGGNLLNPQATSSCEFCTLSTTNQFLDQVNSSLSTRFRDMGVFIGFIVFDWVLACFFYWLTRVPKRSREKKK</sequence>
<reference evidence="1" key="1">
    <citation type="submission" date="2022-06" db="EMBL/GenBank/DDBJ databases">
        <authorList>
            <person name="Legras J.-L."/>
            <person name="Devillers H."/>
            <person name="Grondin C."/>
        </authorList>
    </citation>
    <scope>NUCLEOTIDE SEQUENCE</scope>
    <source>
        <strain evidence="1">CLIB 1444</strain>
    </source>
</reference>
<organism evidence="1 2">
    <name type="scientific">[Candida] jaroonii</name>
    <dbReference type="NCBI Taxonomy" id="467808"/>
    <lineage>
        <taxon>Eukaryota</taxon>
        <taxon>Fungi</taxon>
        <taxon>Dikarya</taxon>
        <taxon>Ascomycota</taxon>
        <taxon>Saccharomycotina</taxon>
        <taxon>Pichiomycetes</taxon>
        <taxon>Debaryomycetaceae</taxon>
        <taxon>Yamadazyma</taxon>
    </lineage>
</organism>
<dbReference type="Proteomes" id="UP001152531">
    <property type="component" value="Unassembled WGS sequence"/>
</dbReference>
<keyword evidence="2" id="KW-1185">Reference proteome</keyword>
<evidence type="ECO:0000313" key="1">
    <source>
        <dbReference type="EMBL" id="CAH6720308.1"/>
    </source>
</evidence>
<accession>A0ACA9Y5P0</accession>
<name>A0ACA9Y5P0_9ASCO</name>
<proteinExistence type="predicted"/>
<comment type="caution">
    <text evidence="1">The sequence shown here is derived from an EMBL/GenBank/DDBJ whole genome shotgun (WGS) entry which is preliminary data.</text>
</comment>